<dbReference type="Proteomes" id="UP000285120">
    <property type="component" value="Unassembled WGS sequence"/>
</dbReference>
<dbReference type="EMBL" id="RAPK01000011">
    <property type="protein sequence ID" value="RKD69729.1"/>
    <property type="molecule type" value="Genomic_DNA"/>
</dbReference>
<dbReference type="SMART" id="SM00052">
    <property type="entry name" value="EAL"/>
    <property type="match status" value="1"/>
</dbReference>
<keyword evidence="3" id="KW-1185">Reference proteome</keyword>
<reference evidence="2 3" key="1">
    <citation type="submission" date="2018-09" db="EMBL/GenBank/DDBJ databases">
        <title>Genomic Encyclopedia of Archaeal and Bacterial Type Strains, Phase II (KMG-II): from individual species to whole genera.</title>
        <authorList>
            <person name="Goeker M."/>
        </authorList>
    </citation>
    <scope>NUCLEOTIDE SEQUENCE [LARGE SCALE GENOMIC DNA]</scope>
    <source>
        <strain evidence="2 3">DSM 17008</strain>
    </source>
</reference>
<feature type="domain" description="EAL" evidence="1">
    <location>
        <begin position="96"/>
        <end position="349"/>
    </location>
</feature>
<dbReference type="PROSITE" id="PS50883">
    <property type="entry name" value="EAL"/>
    <property type="match status" value="1"/>
</dbReference>
<sequence length="351" mass="40138">MIKSCDICVIKQKGYTAIFEDGQNIEALSSYFLDYPEEEWAILNRRAFWTLEHILFDLLDYLEAHYPADSVYFVHTNEAELPDDQEQKMNITELRSEQQTAWIDKVIEKKAIRTHFQPIVEIKNKKASVIGHELLSRGVNTQGEIIPPFKLFEAARSRNRLFALDRACRMEAVKNAAAVKMNQLIFINFIPTAIYVPEHCLATTFELIKQIGVRPEQVVFEVVESDEVKDINHLKNILNFYRKHGFKYALDDVGTGANDLKKLASLEPHFVKLAREFADGVSSDPAKQNVALSVIHIAHHLKATPLAEGVEHIEDIEYLSNMGYELFQGYYFARPNEIPVVQLDGAYHAEA</sequence>
<dbReference type="GO" id="GO:0071111">
    <property type="term" value="F:cyclic-guanylate-specific phosphodiesterase activity"/>
    <property type="evidence" value="ECO:0007669"/>
    <property type="project" value="InterPro"/>
</dbReference>
<evidence type="ECO:0000313" key="2">
    <source>
        <dbReference type="EMBL" id="RKD69729.1"/>
    </source>
</evidence>
<dbReference type="PANTHER" id="PTHR33121:SF76">
    <property type="entry name" value="SIGNALING PROTEIN"/>
    <property type="match status" value="1"/>
</dbReference>
<comment type="caution">
    <text evidence="2">The sequence shown here is derived from an EMBL/GenBank/DDBJ whole genome shotgun (WGS) entry which is preliminary data.</text>
</comment>
<dbReference type="InterPro" id="IPR050706">
    <property type="entry name" value="Cyclic-di-GMP_PDE-like"/>
</dbReference>
<dbReference type="AlphaFoldDB" id="A0A419UX73"/>
<dbReference type="OrthoDB" id="581425at2"/>
<gene>
    <name evidence="2" type="ORF">ATL39_3156</name>
</gene>
<dbReference type="Pfam" id="PF00563">
    <property type="entry name" value="EAL"/>
    <property type="match status" value="1"/>
</dbReference>
<evidence type="ECO:0000313" key="3">
    <source>
        <dbReference type="Proteomes" id="UP000285120"/>
    </source>
</evidence>
<dbReference type="CDD" id="cd01948">
    <property type="entry name" value="EAL"/>
    <property type="match status" value="1"/>
</dbReference>
<accession>A0A419UX73</accession>
<dbReference type="SUPFAM" id="SSF141868">
    <property type="entry name" value="EAL domain-like"/>
    <property type="match status" value="1"/>
</dbReference>
<protein>
    <submittedName>
        <fullName evidence="2">EAL domain-containing protein (Putative c-di-GMP-specific phosphodiesterase class I)</fullName>
    </submittedName>
</protein>
<dbReference type="RefSeq" id="WP_120194285.1">
    <property type="nucleotide sequence ID" value="NZ_RAPK01000011.1"/>
</dbReference>
<dbReference type="Gene3D" id="3.20.20.450">
    <property type="entry name" value="EAL domain"/>
    <property type="match status" value="1"/>
</dbReference>
<dbReference type="InterPro" id="IPR001633">
    <property type="entry name" value="EAL_dom"/>
</dbReference>
<organism evidence="2 3">
    <name type="scientific">Sinobaca qinghaiensis</name>
    <dbReference type="NCBI Taxonomy" id="342944"/>
    <lineage>
        <taxon>Bacteria</taxon>
        <taxon>Bacillati</taxon>
        <taxon>Bacillota</taxon>
        <taxon>Bacilli</taxon>
        <taxon>Bacillales</taxon>
        <taxon>Sporolactobacillaceae</taxon>
        <taxon>Sinobaca</taxon>
    </lineage>
</organism>
<dbReference type="PANTHER" id="PTHR33121">
    <property type="entry name" value="CYCLIC DI-GMP PHOSPHODIESTERASE PDEF"/>
    <property type="match status" value="1"/>
</dbReference>
<proteinExistence type="predicted"/>
<evidence type="ECO:0000259" key="1">
    <source>
        <dbReference type="PROSITE" id="PS50883"/>
    </source>
</evidence>
<dbReference type="InterPro" id="IPR035919">
    <property type="entry name" value="EAL_sf"/>
</dbReference>
<name>A0A419UX73_9BACL</name>